<organism evidence="3 4">
    <name type="scientific">Hydnum rufescens UP504</name>
    <dbReference type="NCBI Taxonomy" id="1448309"/>
    <lineage>
        <taxon>Eukaryota</taxon>
        <taxon>Fungi</taxon>
        <taxon>Dikarya</taxon>
        <taxon>Basidiomycota</taxon>
        <taxon>Agaricomycotina</taxon>
        <taxon>Agaricomycetes</taxon>
        <taxon>Cantharellales</taxon>
        <taxon>Hydnaceae</taxon>
        <taxon>Hydnum</taxon>
    </lineage>
</organism>
<dbReference type="EMBL" id="MU128911">
    <property type="protein sequence ID" value="KAF9520602.1"/>
    <property type="molecule type" value="Genomic_DNA"/>
</dbReference>
<dbReference type="GO" id="GO:0000329">
    <property type="term" value="C:fungal-type vacuole membrane"/>
    <property type="evidence" value="ECO:0007669"/>
    <property type="project" value="TreeGrafter"/>
</dbReference>
<dbReference type="SMART" id="SM00554">
    <property type="entry name" value="FAS1"/>
    <property type="match status" value="2"/>
</dbReference>
<name>A0A9P6BB32_9AGAM</name>
<gene>
    <name evidence="3" type="ORF">BS47DRAFT_1481353</name>
</gene>
<comment type="caution">
    <text evidence="3">The sequence shown here is derived from an EMBL/GenBank/DDBJ whole genome shotgun (WGS) entry which is preliminary data.</text>
</comment>
<reference evidence="3" key="1">
    <citation type="journal article" date="2020" name="Nat. Commun.">
        <title>Large-scale genome sequencing of mycorrhizal fungi provides insights into the early evolution of symbiotic traits.</title>
        <authorList>
            <person name="Miyauchi S."/>
            <person name="Kiss E."/>
            <person name="Kuo A."/>
            <person name="Drula E."/>
            <person name="Kohler A."/>
            <person name="Sanchez-Garcia M."/>
            <person name="Morin E."/>
            <person name="Andreopoulos B."/>
            <person name="Barry K.W."/>
            <person name="Bonito G."/>
            <person name="Buee M."/>
            <person name="Carver A."/>
            <person name="Chen C."/>
            <person name="Cichocki N."/>
            <person name="Clum A."/>
            <person name="Culley D."/>
            <person name="Crous P.W."/>
            <person name="Fauchery L."/>
            <person name="Girlanda M."/>
            <person name="Hayes R.D."/>
            <person name="Keri Z."/>
            <person name="LaButti K."/>
            <person name="Lipzen A."/>
            <person name="Lombard V."/>
            <person name="Magnuson J."/>
            <person name="Maillard F."/>
            <person name="Murat C."/>
            <person name="Nolan M."/>
            <person name="Ohm R.A."/>
            <person name="Pangilinan J."/>
            <person name="Pereira M.F."/>
            <person name="Perotto S."/>
            <person name="Peter M."/>
            <person name="Pfister S."/>
            <person name="Riley R."/>
            <person name="Sitrit Y."/>
            <person name="Stielow J.B."/>
            <person name="Szollosi G."/>
            <person name="Zifcakova L."/>
            <person name="Stursova M."/>
            <person name="Spatafora J.W."/>
            <person name="Tedersoo L."/>
            <person name="Vaario L.M."/>
            <person name="Yamada A."/>
            <person name="Yan M."/>
            <person name="Wang P."/>
            <person name="Xu J."/>
            <person name="Bruns T."/>
            <person name="Baldrian P."/>
            <person name="Vilgalys R."/>
            <person name="Dunand C."/>
            <person name="Henrissat B."/>
            <person name="Grigoriev I.V."/>
            <person name="Hibbett D."/>
            <person name="Nagy L.G."/>
            <person name="Martin F.M."/>
        </authorList>
    </citation>
    <scope>NUCLEOTIDE SEQUENCE</scope>
    <source>
        <strain evidence="3">UP504</strain>
    </source>
</reference>
<dbReference type="OrthoDB" id="7700931at2759"/>
<dbReference type="PROSITE" id="PS50213">
    <property type="entry name" value="FAS1"/>
    <property type="match status" value="2"/>
</dbReference>
<evidence type="ECO:0000259" key="2">
    <source>
        <dbReference type="PROSITE" id="PS50213"/>
    </source>
</evidence>
<feature type="domain" description="FAS1" evidence="2">
    <location>
        <begin position="256"/>
        <end position="426"/>
    </location>
</feature>
<accession>A0A9P6BB32</accession>
<dbReference type="GO" id="GO:0016236">
    <property type="term" value="P:macroautophagy"/>
    <property type="evidence" value="ECO:0007669"/>
    <property type="project" value="TreeGrafter"/>
</dbReference>
<dbReference type="SUPFAM" id="SSF82153">
    <property type="entry name" value="FAS1 domain"/>
    <property type="match status" value="2"/>
</dbReference>
<keyword evidence="1" id="KW-0732">Signal</keyword>
<dbReference type="Proteomes" id="UP000886523">
    <property type="component" value="Unassembled WGS sequence"/>
</dbReference>
<dbReference type="Gene3D" id="2.30.180.10">
    <property type="entry name" value="FAS1 domain"/>
    <property type="match status" value="2"/>
</dbReference>
<dbReference type="PANTHER" id="PTHR10900:SF122">
    <property type="entry name" value="FAS1 DOMAIN-CONTAINING PROTEIN"/>
    <property type="match status" value="1"/>
</dbReference>
<dbReference type="InterPro" id="IPR050904">
    <property type="entry name" value="Adhesion/Biosynth-related"/>
</dbReference>
<proteinExistence type="predicted"/>
<feature type="chain" id="PRO_5040317030" description="FAS1 domain-containing protein" evidence="1">
    <location>
        <begin position="19"/>
        <end position="452"/>
    </location>
</feature>
<dbReference type="GO" id="GO:0005615">
    <property type="term" value="C:extracellular space"/>
    <property type="evidence" value="ECO:0007669"/>
    <property type="project" value="TreeGrafter"/>
</dbReference>
<sequence length="452" mass="50980">MRSLIVLVAAATTLTVRARPPIRGASPLAGDFFQRALQNTWRAVEATLGWSDLTGLGGYGEPFVAPDKSVYQWLASNDDFSKITKLIKYDESIVNLLDSSQGLTFFAPDNKALPSPRHRKDVHSIQVYHQDALPQLWSHVDILDEGDDDDDKEKKRRLFKAILHQVLLYHVLPYDSTSTRLGVNSTVQTALVAKDGSFDGQPRRIKIEKTLVPPAITLNMYAKVIQGDIEATNGVIHVVDHPLFPPISILDTAYMLPHWLSTTTSAAQKVHLEDALQYHYVRSQRDKKGDFEGAPDVTLFAPSNDAWKKLPEKLVLYLFSPFGSKALRKLLLFHTVPDYLIFSEWIHDARKEKDGNVVASGVEFDWEYTFPSGLKDHTLHVHITKTTPTIPVPGIAYFELQVENEKAETIDIVGRNGALHVIPSVLDPRKNDHLDEPNWEDWEDWLPKWGEA</sequence>
<feature type="domain" description="FAS1" evidence="2">
    <location>
        <begin position="67"/>
        <end position="243"/>
    </location>
</feature>
<feature type="signal peptide" evidence="1">
    <location>
        <begin position="1"/>
        <end position="18"/>
    </location>
</feature>
<evidence type="ECO:0000313" key="4">
    <source>
        <dbReference type="Proteomes" id="UP000886523"/>
    </source>
</evidence>
<evidence type="ECO:0000313" key="3">
    <source>
        <dbReference type="EMBL" id="KAF9520602.1"/>
    </source>
</evidence>
<dbReference type="PANTHER" id="PTHR10900">
    <property type="entry name" value="PERIOSTIN-RELATED"/>
    <property type="match status" value="1"/>
</dbReference>
<keyword evidence="4" id="KW-1185">Reference proteome</keyword>
<evidence type="ECO:0000256" key="1">
    <source>
        <dbReference type="SAM" id="SignalP"/>
    </source>
</evidence>
<protein>
    <recommendedName>
        <fullName evidence="2">FAS1 domain-containing protein</fullName>
    </recommendedName>
</protein>
<dbReference type="Pfam" id="PF02469">
    <property type="entry name" value="Fasciclin"/>
    <property type="match status" value="2"/>
</dbReference>
<dbReference type="AlphaFoldDB" id="A0A9P6BB32"/>
<dbReference type="InterPro" id="IPR036378">
    <property type="entry name" value="FAS1_dom_sf"/>
</dbReference>
<dbReference type="InterPro" id="IPR000782">
    <property type="entry name" value="FAS1_domain"/>
</dbReference>